<dbReference type="PANTHER" id="PTHR35614:SF6">
    <property type="match status" value="1"/>
</dbReference>
<feature type="compositionally biased region" description="Basic and acidic residues" evidence="2">
    <location>
        <begin position="1034"/>
        <end position="1054"/>
    </location>
</feature>
<feature type="compositionally biased region" description="Basic residues" evidence="2">
    <location>
        <begin position="1634"/>
        <end position="1644"/>
    </location>
</feature>
<feature type="region of interest" description="Disordered" evidence="2">
    <location>
        <begin position="1435"/>
        <end position="1490"/>
    </location>
</feature>
<evidence type="ECO:0000256" key="2">
    <source>
        <dbReference type="SAM" id="MobiDB-lite"/>
    </source>
</evidence>
<dbReference type="PANTHER" id="PTHR35614">
    <property type="match status" value="1"/>
</dbReference>
<feature type="compositionally biased region" description="Polar residues" evidence="2">
    <location>
        <begin position="1647"/>
        <end position="1657"/>
    </location>
</feature>
<reference evidence="3 4" key="1">
    <citation type="submission" date="2015-07" db="EMBL/GenBank/DDBJ databases">
        <title>High-quality genome of monoxenous trypanosomatid Leptomonas pyrrhocoris.</title>
        <authorList>
            <person name="Flegontov P."/>
            <person name="Butenko A."/>
            <person name="Firsov S."/>
            <person name="Vlcek C."/>
            <person name="Logacheva M.D."/>
            <person name="Field M."/>
            <person name="Filatov D."/>
            <person name="Flegontova O."/>
            <person name="Gerasimov E."/>
            <person name="Jackson A.P."/>
            <person name="Kelly S."/>
            <person name="Opperdoes F."/>
            <person name="O'Reilly A."/>
            <person name="Votypka J."/>
            <person name="Yurchenko V."/>
            <person name="Lukes J."/>
        </authorList>
    </citation>
    <scope>NUCLEOTIDE SEQUENCE [LARGE SCALE GENOMIC DNA]</scope>
    <source>
        <strain evidence="3">H10</strain>
    </source>
</reference>
<feature type="region of interest" description="Disordered" evidence="2">
    <location>
        <begin position="1611"/>
        <end position="1657"/>
    </location>
</feature>
<dbReference type="VEuPathDB" id="TriTrypDB:LpyrH10_12_1250"/>
<feature type="compositionally biased region" description="Low complexity" evidence="2">
    <location>
        <begin position="1059"/>
        <end position="1071"/>
    </location>
</feature>
<feature type="compositionally biased region" description="Gly residues" evidence="2">
    <location>
        <begin position="1252"/>
        <end position="1261"/>
    </location>
</feature>
<organism evidence="3 4">
    <name type="scientific">Leptomonas pyrrhocoris</name>
    <name type="common">Firebug parasite</name>
    <dbReference type="NCBI Taxonomy" id="157538"/>
    <lineage>
        <taxon>Eukaryota</taxon>
        <taxon>Discoba</taxon>
        <taxon>Euglenozoa</taxon>
        <taxon>Kinetoplastea</taxon>
        <taxon>Metakinetoplastina</taxon>
        <taxon>Trypanosomatida</taxon>
        <taxon>Trypanosomatidae</taxon>
        <taxon>Leishmaniinae</taxon>
        <taxon>Leptomonas</taxon>
    </lineage>
</organism>
<feature type="region of interest" description="Disordered" evidence="2">
    <location>
        <begin position="1544"/>
        <end position="1591"/>
    </location>
</feature>
<feature type="coiled-coil region" evidence="1">
    <location>
        <begin position="995"/>
        <end position="1022"/>
    </location>
</feature>
<evidence type="ECO:0000256" key="1">
    <source>
        <dbReference type="SAM" id="Coils"/>
    </source>
</evidence>
<keyword evidence="1" id="KW-0175">Coiled coil</keyword>
<feature type="compositionally biased region" description="Low complexity" evidence="2">
    <location>
        <begin position="570"/>
        <end position="586"/>
    </location>
</feature>
<dbReference type="OrthoDB" id="253076at2759"/>
<feature type="region of interest" description="Disordered" evidence="2">
    <location>
        <begin position="564"/>
        <end position="593"/>
    </location>
</feature>
<feature type="compositionally biased region" description="Polar residues" evidence="2">
    <location>
        <begin position="1435"/>
        <end position="1444"/>
    </location>
</feature>
<feature type="compositionally biased region" description="Low complexity" evidence="2">
    <location>
        <begin position="370"/>
        <end position="383"/>
    </location>
</feature>
<feature type="region of interest" description="Disordered" evidence="2">
    <location>
        <begin position="1034"/>
        <end position="1163"/>
    </location>
</feature>
<comment type="caution">
    <text evidence="3">The sequence shown here is derived from an EMBL/GenBank/DDBJ whole genome shotgun (WGS) entry which is preliminary data.</text>
</comment>
<feature type="compositionally biased region" description="Low complexity" evidence="2">
    <location>
        <begin position="1139"/>
        <end position="1156"/>
    </location>
</feature>
<protein>
    <submittedName>
        <fullName evidence="3">Uncharacterized protein</fullName>
    </submittedName>
</protein>
<feature type="region of interest" description="Disordered" evidence="2">
    <location>
        <begin position="361"/>
        <end position="384"/>
    </location>
</feature>
<dbReference type="OMA" id="RACLHCV"/>
<evidence type="ECO:0000313" key="3">
    <source>
        <dbReference type="EMBL" id="KPA78883.1"/>
    </source>
</evidence>
<gene>
    <name evidence="3" type="ORF">ABB37_05947</name>
</gene>
<feature type="region of interest" description="Disordered" evidence="2">
    <location>
        <begin position="1335"/>
        <end position="1373"/>
    </location>
</feature>
<sequence length="1684" mass="177912">MGAAPSRETIEHSLPQPPFYGQRQQIVLIPLLKKFFPSADCPLFVQLYEARCDPAVRYYFYADDGAEGISCRPPTSPLAPVVHPAAECCGDDESPLYLADKVGSAPFHCPPMEIFPAIPFSREAMYDAYVTNGGEKLVYATNAEMLRAYRADPSAVRPMPCAVAFLYHKSTSNHTAAAAAGGGATATATSTVHVGTSSVPDDCSEVLGCYVKATGFVGDVHGFGRRHHHDHHRRGEETASTPYEMQMFLTKSAGDHNRTHVLLSAIYTYAEQWQRACLHCVPHDLTGQHAHPNAHHSHKKSAADDQGKLDDASFFYKPFAQTHEMLAEASRAGGHHPHPLHEAEGENDAAAAAMNANTIGGDEKQDEAVGDAAAGAGASTHAADPPHVKARYWAPPPLSALVLRSRRANVPLLCFLREVRACIANMFLFHVQYYYHEHQQEQQPQHRESTEEMVAAAAVGGDVSARPTRHPDMLPPGCWLMWLQSTLTSSADTAETGDESVLNVHCTAQFMQSIVEYIVACLLHNLSPLEAFRTQPSHGAAANNNTKSSSSGDAVLADATHDKVRDPAGEGEASAAATTTIKKPAAGSEEVVGDGAKASAEAVATTTAALVPHSLSPFRLPDEEMLVGTWPPRPVDPVAPAPPSPGVAADILTQWKSLYSRHYLFWVVGPNLASQRSATVALLDWVRRKGSPVMWGYHLDEHDCELPSTPSEAYPSSIGHAVYPSSSLEDYLCTVTINGVEEEMIRGGTIVCLMPVIDSSNSTPTEERVLRVCRLPLEELLLGELRNASKLAREAGPEDLHWVRQKLSAQGTYKGCVLRAPDPAAGDAAVATVVISNGVELPVVPPAADGIVGDGTSCLWRVDLVEGLSRIIAVTPPFLKPVRKKHPKKKKLPSKAVVAQGTATLVFLAAPKASADTADGTWERVNDAAKEAELHPAEHKMEPVSATPAATPQHAANKTPASTVGEKVVASPHNGQTAAITGVVATPTPAVMSKNQKKKAKRAAAAAAAAALENNAEVAEEATTNVAAAHDAREQLLPTKDKAEISVDTPHPEPPEDSAAGAPANTEAAAASDGPPSLAVTSATTTTTTASATEAAEPVPKPLKIAVPPRPIPAGEIDPNAVRHSHAASAHKSQSEPQPSSVAPSTVTAAATPTPSYAERGSWGYGAGHAYPTAYPPGYGAYGGGGPPSYDAYPQPLPPPPPPLPGTAAAAGGHIGYDYDTNYAYGPARSAGTISPSLPPPPPPPFREHSGGGDGGDGGRVPPGYGNYYYYPQYGYPTGYAQGGRYAGDYYDAGYGPMEGERGVGGVSNNDMQEHYRYNDRAVNVAGQIHDELHTLAAPEDTSDSKTTSLAEEEGSGAHPGQVAVARQETDSSPLQRHVSFGVEALPTATASSSSAAVAANATASFSSRTARERGNLIPPPLPLYEDLATSPTLSAHRSANGDASKTKDSFLRSPKHRQQGVGDHHNVPSPRDGSPLQFQLDDLTSPVPNNSNAPVLPVIHHARYASIPYQQQISTFEDVGVASSPGAGPAGSSVNVHVRVRHHHHHTHSPTTSFFSDFTADNGNGHHHQNNTQGSQAQGEASPASMHPSHSFASMGSCSIVFHGVGGGAAGSNHAGSMRERANSGVGGDHSTPRHPHRSHRHLGMASSTHSGETTSTARLMDKRSGTYRWDWRTAGLDMGDED</sequence>
<dbReference type="RefSeq" id="XP_015657322.1">
    <property type="nucleotide sequence ID" value="XM_015804188.1"/>
</dbReference>
<feature type="compositionally biased region" description="Low complexity" evidence="2">
    <location>
        <begin position="1079"/>
        <end position="1098"/>
    </location>
</feature>
<dbReference type="GeneID" id="26906237"/>
<evidence type="ECO:0000313" key="4">
    <source>
        <dbReference type="Proteomes" id="UP000037923"/>
    </source>
</evidence>
<dbReference type="Proteomes" id="UP000037923">
    <property type="component" value="Unassembled WGS sequence"/>
</dbReference>
<accession>A0A0M9FZ11</accession>
<keyword evidence="4" id="KW-1185">Reference proteome</keyword>
<proteinExistence type="predicted"/>
<feature type="region of interest" description="Disordered" evidence="2">
    <location>
        <begin position="1228"/>
        <end position="1261"/>
    </location>
</feature>
<name>A0A0M9FZ11_LEPPY</name>
<feature type="region of interest" description="Disordered" evidence="2">
    <location>
        <begin position="536"/>
        <end position="555"/>
    </location>
</feature>
<dbReference type="EMBL" id="LGTL01000012">
    <property type="protein sequence ID" value="KPA78883.1"/>
    <property type="molecule type" value="Genomic_DNA"/>
</dbReference>
<feature type="region of interest" description="Disordered" evidence="2">
    <location>
        <begin position="1190"/>
        <end position="1211"/>
    </location>
</feature>
<feature type="compositionally biased region" description="Pro residues" evidence="2">
    <location>
        <begin position="1195"/>
        <end position="1205"/>
    </location>
</feature>